<evidence type="ECO:0000259" key="1">
    <source>
        <dbReference type="PROSITE" id="PS50995"/>
    </source>
</evidence>
<protein>
    <submittedName>
        <fullName evidence="2">MarR family transcriptional regulator</fullName>
    </submittedName>
</protein>
<dbReference type="Pfam" id="PF12802">
    <property type="entry name" value="MarR_2"/>
    <property type="match status" value="1"/>
</dbReference>
<organism evidence="2 3">
    <name type="scientific">Fodinicola feengrottensis</name>
    <dbReference type="NCBI Taxonomy" id="435914"/>
    <lineage>
        <taxon>Bacteria</taxon>
        <taxon>Bacillati</taxon>
        <taxon>Actinomycetota</taxon>
        <taxon>Actinomycetes</taxon>
        <taxon>Mycobacteriales</taxon>
        <taxon>Fodinicola</taxon>
    </lineage>
</organism>
<reference evidence="2 3" key="1">
    <citation type="journal article" date="2019" name="Int. J. Syst. Evol. Microbiol.">
        <title>The Global Catalogue of Microorganisms (GCM) 10K type strain sequencing project: providing services to taxonomists for standard genome sequencing and annotation.</title>
        <authorList>
            <consortium name="The Broad Institute Genomics Platform"/>
            <consortium name="The Broad Institute Genome Sequencing Center for Infectious Disease"/>
            <person name="Wu L."/>
            <person name="Ma J."/>
        </authorList>
    </citation>
    <scope>NUCLEOTIDE SEQUENCE [LARGE SCALE GENOMIC DNA]</scope>
    <source>
        <strain evidence="2 3">JCM 14718</strain>
    </source>
</reference>
<dbReference type="SMART" id="SM00347">
    <property type="entry name" value="HTH_MARR"/>
    <property type="match status" value="1"/>
</dbReference>
<dbReference type="EMBL" id="BAAANY010000040">
    <property type="protein sequence ID" value="GAA1715320.1"/>
    <property type="molecule type" value="Genomic_DNA"/>
</dbReference>
<dbReference type="RefSeq" id="WP_344314834.1">
    <property type="nucleotide sequence ID" value="NZ_BAAANY010000040.1"/>
</dbReference>
<dbReference type="PRINTS" id="PR00598">
    <property type="entry name" value="HTHMARR"/>
</dbReference>
<dbReference type="InterPro" id="IPR036388">
    <property type="entry name" value="WH-like_DNA-bd_sf"/>
</dbReference>
<feature type="domain" description="HTH marR-type" evidence="1">
    <location>
        <begin position="5"/>
        <end position="137"/>
    </location>
</feature>
<dbReference type="PANTHER" id="PTHR33164:SF43">
    <property type="entry name" value="HTH-TYPE TRANSCRIPTIONAL REPRESSOR YETL"/>
    <property type="match status" value="1"/>
</dbReference>
<name>A0ABN2J020_9ACTN</name>
<gene>
    <name evidence="2" type="ORF">GCM10009765_75200</name>
</gene>
<sequence length="140" mass="15359">MDADRRDLAAMLHPLVESLIAMELPILAEHGISMWAYSVLSVLDDSPIRTQAALATAIGADKTRIISTLDALQAAGHITREPDPQDRRVRLLAITAQGQKVRRSARARIQAAEDQLLSGLTTADRRAFMRVARLLSNLSH</sequence>
<dbReference type="Proteomes" id="UP001500618">
    <property type="component" value="Unassembled WGS sequence"/>
</dbReference>
<proteinExistence type="predicted"/>
<dbReference type="InterPro" id="IPR039422">
    <property type="entry name" value="MarR/SlyA-like"/>
</dbReference>
<keyword evidence="3" id="KW-1185">Reference proteome</keyword>
<dbReference type="InterPro" id="IPR036390">
    <property type="entry name" value="WH_DNA-bd_sf"/>
</dbReference>
<evidence type="ECO:0000313" key="3">
    <source>
        <dbReference type="Proteomes" id="UP001500618"/>
    </source>
</evidence>
<accession>A0ABN2J020</accession>
<dbReference type="Gene3D" id="1.10.10.10">
    <property type="entry name" value="Winged helix-like DNA-binding domain superfamily/Winged helix DNA-binding domain"/>
    <property type="match status" value="1"/>
</dbReference>
<dbReference type="PROSITE" id="PS50995">
    <property type="entry name" value="HTH_MARR_2"/>
    <property type="match status" value="1"/>
</dbReference>
<dbReference type="PANTHER" id="PTHR33164">
    <property type="entry name" value="TRANSCRIPTIONAL REGULATOR, MARR FAMILY"/>
    <property type="match status" value="1"/>
</dbReference>
<dbReference type="InterPro" id="IPR000835">
    <property type="entry name" value="HTH_MarR-typ"/>
</dbReference>
<evidence type="ECO:0000313" key="2">
    <source>
        <dbReference type="EMBL" id="GAA1715320.1"/>
    </source>
</evidence>
<dbReference type="SUPFAM" id="SSF46785">
    <property type="entry name" value="Winged helix' DNA-binding domain"/>
    <property type="match status" value="1"/>
</dbReference>
<comment type="caution">
    <text evidence="2">The sequence shown here is derived from an EMBL/GenBank/DDBJ whole genome shotgun (WGS) entry which is preliminary data.</text>
</comment>